<feature type="coiled-coil region" evidence="4">
    <location>
        <begin position="282"/>
        <end position="309"/>
    </location>
</feature>
<dbReference type="GO" id="GO:0005634">
    <property type="term" value="C:nucleus"/>
    <property type="evidence" value="ECO:0007669"/>
    <property type="project" value="TreeGrafter"/>
</dbReference>
<dbReference type="CDD" id="cd00130">
    <property type="entry name" value="PAS"/>
    <property type="match status" value="1"/>
</dbReference>
<sequence>MNNLNPLFAPASSVNNGQQQAQDDFDLNEVFAEYFTNEFDIDPLNAYTNSMANFSGSVLPPSMPTAAQVHAAATAAQGQPSVGVAPAAPGPATVATTEGGYSLPTGGIKTAFHLGSSIATRHPGAIAPPQKKVKQESVNPETVLAPSTMAATVASPVAQLALAHQQASNAAAAQQQLQQLQASNQQQMAQFQAAQATQMMQAGAATAAVNSATGGMALPVGVGIRLGGLGGIAPATAQNAPPVMQAQYAAALWGGAGALGASSEQAVAERRQRNREHAKRSRVRKKFMLESLQEEVRSLQKENQHLRMLVQEHVPTKAMDIIAECCTTSPLFAEGLMEEQGNQDDPTKLGRSDFSLMESLTSGQRCFVLSDPKLPDNPIVFASPDFYTMTGYSSKQVLGRNCRFLQGPGTDPRAVEVIRKAIATGSDATVCLLNYKSDGTPFWNNFFIAALRDSDNNIVNYVSGRGELRRAFYCFCFSGAHNKNHVLIV</sequence>
<dbReference type="AlphaFoldDB" id="A0A7S2V9C2"/>
<dbReference type="InterPro" id="IPR000014">
    <property type="entry name" value="PAS"/>
</dbReference>
<feature type="coiled-coil region" evidence="4">
    <location>
        <begin position="163"/>
        <end position="197"/>
    </location>
</feature>
<keyword evidence="2" id="KW-0288">FMN</keyword>
<dbReference type="GO" id="GO:0003700">
    <property type="term" value="F:DNA-binding transcription factor activity"/>
    <property type="evidence" value="ECO:0007669"/>
    <property type="project" value="InterPro"/>
</dbReference>
<dbReference type="Gene3D" id="3.30.450.20">
    <property type="entry name" value="PAS domain"/>
    <property type="match status" value="1"/>
</dbReference>
<protein>
    <recommendedName>
        <fullName evidence="9">LOV domain-containing protein</fullName>
    </recommendedName>
</protein>
<keyword evidence="3" id="KW-0157">Chromophore</keyword>
<accession>A0A7S2V9C2</accession>
<dbReference type="CDD" id="cd14809">
    <property type="entry name" value="bZIP_AUREO-like"/>
    <property type="match status" value="1"/>
</dbReference>
<evidence type="ECO:0000259" key="7">
    <source>
        <dbReference type="PROSITE" id="PS50217"/>
    </source>
</evidence>
<evidence type="ECO:0000256" key="5">
    <source>
        <dbReference type="SAM" id="MobiDB-lite"/>
    </source>
</evidence>
<evidence type="ECO:0000313" key="8">
    <source>
        <dbReference type="EMBL" id="CAD9944261.1"/>
    </source>
</evidence>
<feature type="domain" description="BZIP" evidence="7">
    <location>
        <begin position="264"/>
        <end position="312"/>
    </location>
</feature>
<dbReference type="InterPro" id="IPR004827">
    <property type="entry name" value="bZIP"/>
</dbReference>
<feature type="domain" description="PAS" evidence="6">
    <location>
        <begin position="376"/>
        <end position="425"/>
    </location>
</feature>
<dbReference type="Gene3D" id="1.20.5.170">
    <property type="match status" value="1"/>
</dbReference>
<evidence type="ECO:0000259" key="6">
    <source>
        <dbReference type="PROSITE" id="PS50112"/>
    </source>
</evidence>
<evidence type="ECO:0000256" key="4">
    <source>
        <dbReference type="SAM" id="Coils"/>
    </source>
</evidence>
<evidence type="ECO:0000256" key="2">
    <source>
        <dbReference type="ARBA" id="ARBA00022643"/>
    </source>
</evidence>
<dbReference type="PANTHER" id="PTHR47429:SF2">
    <property type="entry name" value="PROTEIN TWIN LOV 1"/>
    <property type="match status" value="1"/>
</dbReference>
<dbReference type="SUPFAM" id="SSF57959">
    <property type="entry name" value="Leucine zipper domain"/>
    <property type="match status" value="1"/>
</dbReference>
<dbReference type="PROSITE" id="PS50217">
    <property type="entry name" value="BZIP"/>
    <property type="match status" value="1"/>
</dbReference>
<organism evidence="8">
    <name type="scientific">Entomoneis paludosa</name>
    <dbReference type="NCBI Taxonomy" id="265537"/>
    <lineage>
        <taxon>Eukaryota</taxon>
        <taxon>Sar</taxon>
        <taxon>Stramenopiles</taxon>
        <taxon>Ochrophyta</taxon>
        <taxon>Bacillariophyta</taxon>
        <taxon>Bacillariophyceae</taxon>
        <taxon>Bacillariophycidae</taxon>
        <taxon>Entomoneidaceae</taxon>
        <taxon>Entomoneis</taxon>
    </lineage>
</organism>
<evidence type="ECO:0000256" key="1">
    <source>
        <dbReference type="ARBA" id="ARBA00022630"/>
    </source>
</evidence>
<proteinExistence type="predicted"/>
<feature type="region of interest" description="Disordered" evidence="5">
    <location>
        <begin position="1"/>
        <end position="20"/>
    </location>
</feature>
<evidence type="ECO:0000256" key="3">
    <source>
        <dbReference type="ARBA" id="ARBA00022991"/>
    </source>
</evidence>
<gene>
    <name evidence="8" type="ORF">APAL1065_LOCUS2243</name>
</gene>
<dbReference type="PANTHER" id="PTHR47429">
    <property type="entry name" value="PROTEIN TWIN LOV 1"/>
    <property type="match status" value="1"/>
</dbReference>
<dbReference type="InterPro" id="IPR046347">
    <property type="entry name" value="bZIP_sf"/>
</dbReference>
<name>A0A7S2V9C2_9STRA</name>
<reference evidence="8" key="1">
    <citation type="submission" date="2021-01" db="EMBL/GenBank/DDBJ databases">
        <authorList>
            <person name="Corre E."/>
            <person name="Pelletier E."/>
            <person name="Niang G."/>
            <person name="Scheremetjew M."/>
            <person name="Finn R."/>
            <person name="Kale V."/>
            <person name="Holt S."/>
            <person name="Cochrane G."/>
            <person name="Meng A."/>
            <person name="Brown T."/>
            <person name="Cohen L."/>
        </authorList>
    </citation>
    <scope>NUCLEOTIDE SEQUENCE</scope>
    <source>
        <strain evidence="8">CCMP125</strain>
    </source>
</reference>
<dbReference type="InterPro" id="IPR035965">
    <property type="entry name" value="PAS-like_dom_sf"/>
</dbReference>
<dbReference type="Pfam" id="PF13426">
    <property type="entry name" value="PAS_9"/>
    <property type="match status" value="1"/>
</dbReference>
<evidence type="ECO:0008006" key="9">
    <source>
        <dbReference type="Google" id="ProtNLM"/>
    </source>
</evidence>
<dbReference type="PROSITE" id="PS50112">
    <property type="entry name" value="PAS"/>
    <property type="match status" value="1"/>
</dbReference>
<keyword evidence="4" id="KW-0175">Coiled coil</keyword>
<dbReference type="Pfam" id="PF07716">
    <property type="entry name" value="bZIP_2"/>
    <property type="match status" value="1"/>
</dbReference>
<dbReference type="NCBIfam" id="TIGR00229">
    <property type="entry name" value="sensory_box"/>
    <property type="match status" value="1"/>
</dbReference>
<dbReference type="SUPFAM" id="SSF55785">
    <property type="entry name" value="PYP-like sensor domain (PAS domain)"/>
    <property type="match status" value="1"/>
</dbReference>
<dbReference type="EMBL" id="HBHT01003331">
    <property type="protein sequence ID" value="CAD9944261.1"/>
    <property type="molecule type" value="Transcribed_RNA"/>
</dbReference>
<keyword evidence="1" id="KW-0285">Flavoprotein</keyword>